<protein>
    <submittedName>
        <fullName evidence="1">Uncharacterized protein</fullName>
    </submittedName>
</protein>
<gene>
    <name evidence="1" type="ORF">LEP1GSC060_0693</name>
</gene>
<evidence type="ECO:0000313" key="2">
    <source>
        <dbReference type="Proteomes" id="UP000012313"/>
    </source>
</evidence>
<name>N1WMD0_9LEPT</name>
<organism evidence="1 2">
    <name type="scientific">Leptospira weilii serovar Ranarum str. ICFT</name>
    <dbReference type="NCBI Taxonomy" id="1218598"/>
    <lineage>
        <taxon>Bacteria</taxon>
        <taxon>Pseudomonadati</taxon>
        <taxon>Spirochaetota</taxon>
        <taxon>Spirochaetia</taxon>
        <taxon>Leptospirales</taxon>
        <taxon>Leptospiraceae</taxon>
        <taxon>Leptospira</taxon>
    </lineage>
</organism>
<accession>N1WMD0</accession>
<keyword evidence="2" id="KW-1185">Reference proteome</keyword>
<dbReference type="STRING" id="1218598.LEP1GSC060_0693"/>
<dbReference type="AlphaFoldDB" id="N1WMD0"/>
<sequence length="54" mass="5992">METQKLSSASVESQRSARIDLISFLERTESMENSFYNATNAENKNAVHVQGAIS</sequence>
<dbReference type="EMBL" id="AOHC02000023">
    <property type="protein sequence ID" value="EMY78324.1"/>
    <property type="molecule type" value="Genomic_DNA"/>
</dbReference>
<evidence type="ECO:0000313" key="1">
    <source>
        <dbReference type="EMBL" id="EMY78324.1"/>
    </source>
</evidence>
<dbReference type="Proteomes" id="UP000012313">
    <property type="component" value="Unassembled WGS sequence"/>
</dbReference>
<dbReference type="RefSeq" id="WP_002999936.1">
    <property type="nucleotide sequence ID" value="NZ_AOHC02000023.1"/>
</dbReference>
<reference evidence="1" key="1">
    <citation type="submission" date="2013-03" db="EMBL/GenBank/DDBJ databases">
        <authorList>
            <person name="Harkins D.M."/>
            <person name="Durkin A.S."/>
            <person name="Brinkac L.M."/>
            <person name="Haft D.H."/>
            <person name="Selengut J.D."/>
            <person name="Sanka R."/>
            <person name="DePew J."/>
            <person name="Purushe J."/>
            <person name="Hartskeerl R.A."/>
            <person name="Ahmed A."/>
            <person name="van der Linden H."/>
            <person name="Goris M.G.A."/>
            <person name="Vinetz J.M."/>
            <person name="Sutton G.G."/>
            <person name="Nierman W.C."/>
            <person name="Fouts D.E."/>
        </authorList>
    </citation>
    <scope>NUCLEOTIDE SEQUENCE [LARGE SCALE GENOMIC DNA]</scope>
    <source>
        <strain evidence="1">ICFT</strain>
    </source>
</reference>
<proteinExistence type="predicted"/>
<comment type="caution">
    <text evidence="1">The sequence shown here is derived from an EMBL/GenBank/DDBJ whole genome shotgun (WGS) entry which is preliminary data.</text>
</comment>